<dbReference type="HOGENOM" id="CLU_1581301_0_0_1"/>
<gene>
    <name evidence="1" type="ORF">GLYMA_04G142900</name>
</gene>
<proteinExistence type="predicted"/>
<dbReference type="InParanoid" id="K7MS65"/>
<dbReference type="EnsemblPlants" id="KRH62933">
    <property type="protein sequence ID" value="KRH62933"/>
    <property type="gene ID" value="GLYMA_04G142900"/>
</dbReference>
<dbReference type="Gramene" id="KRH62933">
    <property type="protein sequence ID" value="KRH62933"/>
    <property type="gene ID" value="GLYMA_04G142900"/>
</dbReference>
<evidence type="ECO:0000313" key="3">
    <source>
        <dbReference type="Proteomes" id="UP000008827"/>
    </source>
</evidence>
<evidence type="ECO:0000313" key="2">
    <source>
        <dbReference type="EnsemblPlants" id="KRH62933"/>
    </source>
</evidence>
<protein>
    <submittedName>
        <fullName evidence="1 2">Uncharacterized protein</fullName>
    </submittedName>
</protein>
<dbReference type="EMBL" id="CM000837">
    <property type="protein sequence ID" value="KRH62933.1"/>
    <property type="molecule type" value="Genomic_DNA"/>
</dbReference>
<evidence type="ECO:0000313" key="1">
    <source>
        <dbReference type="EMBL" id="KRH62933.1"/>
    </source>
</evidence>
<dbReference type="Proteomes" id="UP000008827">
    <property type="component" value="Chromosome 4"/>
</dbReference>
<dbReference type="PaxDb" id="3847-GLYMA18G22170.1"/>
<organism evidence="1">
    <name type="scientific">Glycine max</name>
    <name type="common">Soybean</name>
    <name type="synonym">Glycine hispida</name>
    <dbReference type="NCBI Taxonomy" id="3847"/>
    <lineage>
        <taxon>Eukaryota</taxon>
        <taxon>Viridiplantae</taxon>
        <taxon>Streptophyta</taxon>
        <taxon>Embryophyta</taxon>
        <taxon>Tracheophyta</taxon>
        <taxon>Spermatophyta</taxon>
        <taxon>Magnoliopsida</taxon>
        <taxon>eudicotyledons</taxon>
        <taxon>Gunneridae</taxon>
        <taxon>Pentapetalae</taxon>
        <taxon>rosids</taxon>
        <taxon>fabids</taxon>
        <taxon>Fabales</taxon>
        <taxon>Fabaceae</taxon>
        <taxon>Papilionoideae</taxon>
        <taxon>50 kb inversion clade</taxon>
        <taxon>NPAAA clade</taxon>
        <taxon>indigoferoid/millettioid clade</taxon>
        <taxon>Phaseoleae</taxon>
        <taxon>Glycine</taxon>
        <taxon>Glycine subgen. Soja</taxon>
    </lineage>
</organism>
<name>K7MS65_SOYBN</name>
<reference evidence="2" key="2">
    <citation type="submission" date="2018-02" db="UniProtKB">
        <authorList>
            <consortium name="EnsemblPlants"/>
        </authorList>
    </citation>
    <scope>IDENTIFICATION</scope>
    <source>
        <strain evidence="2">Williams 82</strain>
    </source>
</reference>
<dbReference type="STRING" id="3847.K7MS65"/>
<reference evidence="1 2" key="1">
    <citation type="journal article" date="2010" name="Nature">
        <title>Genome sequence of the palaeopolyploid soybean.</title>
        <authorList>
            <person name="Schmutz J."/>
            <person name="Cannon S.B."/>
            <person name="Schlueter J."/>
            <person name="Ma J."/>
            <person name="Mitros T."/>
            <person name="Nelson W."/>
            <person name="Hyten D.L."/>
            <person name="Song Q."/>
            <person name="Thelen J.J."/>
            <person name="Cheng J."/>
            <person name="Xu D."/>
            <person name="Hellsten U."/>
            <person name="May G.D."/>
            <person name="Yu Y."/>
            <person name="Sakurai T."/>
            <person name="Umezawa T."/>
            <person name="Bhattacharyya M.K."/>
            <person name="Sandhu D."/>
            <person name="Valliyodan B."/>
            <person name="Lindquist E."/>
            <person name="Peto M."/>
            <person name="Grant D."/>
            <person name="Shu S."/>
            <person name="Goodstein D."/>
            <person name="Barry K."/>
            <person name="Futrell-Griggs M."/>
            <person name="Abernathy B."/>
            <person name="Du J."/>
            <person name="Tian Z."/>
            <person name="Zhu L."/>
            <person name="Gill N."/>
            <person name="Joshi T."/>
            <person name="Libault M."/>
            <person name="Sethuraman A."/>
            <person name="Zhang X.-C."/>
            <person name="Shinozaki K."/>
            <person name="Nguyen H.T."/>
            <person name="Wing R.A."/>
            <person name="Cregan P."/>
            <person name="Specht J."/>
            <person name="Grimwood J."/>
            <person name="Rokhsar D."/>
            <person name="Stacey G."/>
            <person name="Shoemaker R.C."/>
            <person name="Jackson S.A."/>
        </authorList>
    </citation>
    <scope>NUCLEOTIDE SEQUENCE</scope>
    <source>
        <strain evidence="2">cv. Williams 82</strain>
        <tissue evidence="1">Callus</tissue>
    </source>
</reference>
<keyword evidence="3" id="KW-1185">Reference proteome</keyword>
<reference evidence="1" key="3">
    <citation type="submission" date="2018-07" db="EMBL/GenBank/DDBJ databases">
        <title>WGS assembly of Glycine max.</title>
        <authorList>
            <person name="Schmutz J."/>
            <person name="Cannon S."/>
            <person name="Schlueter J."/>
            <person name="Ma J."/>
            <person name="Mitros T."/>
            <person name="Nelson W."/>
            <person name="Hyten D."/>
            <person name="Song Q."/>
            <person name="Thelen J."/>
            <person name="Cheng J."/>
            <person name="Xu D."/>
            <person name="Hellsten U."/>
            <person name="May G."/>
            <person name="Yu Y."/>
            <person name="Sakurai T."/>
            <person name="Umezawa T."/>
            <person name="Bhattacharyya M."/>
            <person name="Sandhu D."/>
            <person name="Valliyodan B."/>
            <person name="Lindquist E."/>
            <person name="Peto M."/>
            <person name="Grant D."/>
            <person name="Shu S."/>
            <person name="Goodstein D."/>
            <person name="Barry K."/>
            <person name="Futrell-Griggs M."/>
            <person name="Abernathy B."/>
            <person name="Du J."/>
            <person name="Tian Z."/>
            <person name="Zhu L."/>
            <person name="Gill N."/>
            <person name="Joshi T."/>
            <person name="Libault M."/>
            <person name="Sethuraman A."/>
            <person name="Zhang X."/>
            <person name="Shinozaki K."/>
            <person name="Nguyen H."/>
            <person name="Wing R."/>
            <person name="Cregan P."/>
            <person name="Specht J."/>
            <person name="Grimwood J."/>
            <person name="Rokhsar D."/>
            <person name="Stacey G."/>
            <person name="Shoemaker R."/>
            <person name="Jackson S."/>
        </authorList>
    </citation>
    <scope>NUCLEOTIDE SEQUENCE</scope>
    <source>
        <tissue evidence="1">Callus</tissue>
    </source>
</reference>
<sequence>MVRGLLNKLVCRSLYVAGKWQHNQLRCLNIHEYQWLNLLVCALVLPISKASYVPITIVQNAVAKGAVVWMGVHQLTILKRYLDQGLTIGWLHLSTNESTNKVVVCVGVLEKGGKGKLDMADWLNNALGPLKGRCGKGKGGLATESSKGINMHFNKRFMMIKIPSFFIMV</sequence>
<accession>K7MS65</accession>
<dbReference type="AlphaFoldDB" id="K7MS65"/>